<dbReference type="AlphaFoldDB" id="A0A510XVD8"/>
<sequence length="245" mass="27723">MNSYKTNGYMLVKGLYSTKELNKIKLIVNAFHTQWKANNREFYISRAINSSGITNSEYITAQQNEALFSLIADNKLIKRVNQAISEPLFLNTQLFFNPVNVSQKNYWHRDMQYHLNTQEQQAALNGPDVVHCRLALQDELGIELVPQSHKNWDTPEELSVRLAKNNKLPSDNLTTGKKIKLNAGDLLLFSANMIHRGLYGKNRLALDIIFCENAPQLTAFINAANTPSSAIANKTANPQVFFNPL</sequence>
<organism evidence="1 2">
    <name type="scientific">Pseudoalteromonas espejiana</name>
    <dbReference type="NCBI Taxonomy" id="28107"/>
    <lineage>
        <taxon>Bacteria</taxon>
        <taxon>Pseudomonadati</taxon>
        <taxon>Pseudomonadota</taxon>
        <taxon>Gammaproteobacteria</taxon>
        <taxon>Alteromonadales</taxon>
        <taxon>Pseudoalteromonadaceae</taxon>
        <taxon>Pseudoalteromonas</taxon>
    </lineage>
</organism>
<dbReference type="Gene3D" id="2.60.120.620">
    <property type="entry name" value="q2cbj1_9rhob like domain"/>
    <property type="match status" value="1"/>
</dbReference>
<dbReference type="SUPFAM" id="SSF51197">
    <property type="entry name" value="Clavaminate synthase-like"/>
    <property type="match status" value="1"/>
</dbReference>
<evidence type="ECO:0000313" key="2">
    <source>
        <dbReference type="Proteomes" id="UP000321419"/>
    </source>
</evidence>
<evidence type="ECO:0008006" key="3">
    <source>
        <dbReference type="Google" id="ProtNLM"/>
    </source>
</evidence>
<dbReference type="RefSeq" id="WP_089349309.1">
    <property type="nucleotide sequence ID" value="NZ_BJUM01000015.1"/>
</dbReference>
<dbReference type="GO" id="GO:0016706">
    <property type="term" value="F:2-oxoglutarate-dependent dioxygenase activity"/>
    <property type="evidence" value="ECO:0007669"/>
    <property type="project" value="UniProtKB-ARBA"/>
</dbReference>
<dbReference type="Proteomes" id="UP000321419">
    <property type="component" value="Unassembled WGS sequence"/>
</dbReference>
<accession>A0A510XVD8</accession>
<gene>
    <name evidence="1" type="ORF">PES01_18350</name>
</gene>
<reference evidence="1 2" key="1">
    <citation type="submission" date="2019-07" db="EMBL/GenBank/DDBJ databases">
        <title>Whole genome shotgun sequence of Pseudoalteromonas espejiana NBRC 102222.</title>
        <authorList>
            <person name="Hosoyama A."/>
            <person name="Uohara A."/>
            <person name="Ohji S."/>
            <person name="Ichikawa N."/>
        </authorList>
    </citation>
    <scope>NUCLEOTIDE SEQUENCE [LARGE SCALE GENOMIC DNA]</scope>
    <source>
        <strain evidence="1 2">NBRC 102222</strain>
    </source>
</reference>
<dbReference type="EMBL" id="BJUM01000015">
    <property type="protein sequence ID" value="GEK54990.1"/>
    <property type="molecule type" value="Genomic_DNA"/>
</dbReference>
<evidence type="ECO:0000313" key="1">
    <source>
        <dbReference type="EMBL" id="GEK54990.1"/>
    </source>
</evidence>
<proteinExistence type="predicted"/>
<dbReference type="OrthoDB" id="345086at2"/>
<dbReference type="InterPro" id="IPR008775">
    <property type="entry name" value="Phytyl_CoA_dOase-like"/>
</dbReference>
<dbReference type="Pfam" id="PF05721">
    <property type="entry name" value="PhyH"/>
    <property type="match status" value="1"/>
</dbReference>
<comment type="caution">
    <text evidence="1">The sequence shown here is derived from an EMBL/GenBank/DDBJ whole genome shotgun (WGS) entry which is preliminary data.</text>
</comment>
<protein>
    <recommendedName>
        <fullName evidence="3">Phytanoyl-CoA dioxygenase</fullName>
    </recommendedName>
</protein>
<keyword evidence="2" id="KW-1185">Reference proteome</keyword>
<name>A0A510XVD8_9GAMM</name>